<evidence type="ECO:0000313" key="2">
    <source>
        <dbReference type="EMBL" id="CAH1639385.1"/>
    </source>
</evidence>
<feature type="region of interest" description="Disordered" evidence="1">
    <location>
        <begin position="322"/>
        <end position="344"/>
    </location>
</feature>
<dbReference type="PANTHER" id="PTHR13621:SF2">
    <property type="entry name" value="PROLINE-RICH PROTEIN PRCC"/>
    <property type="match status" value="1"/>
</dbReference>
<proteinExistence type="predicted"/>
<evidence type="ECO:0000256" key="1">
    <source>
        <dbReference type="SAM" id="MobiDB-lite"/>
    </source>
</evidence>
<organism evidence="2 3">
    <name type="scientific">Spodoptera littoralis</name>
    <name type="common">Egyptian cotton leafworm</name>
    <dbReference type="NCBI Taxonomy" id="7109"/>
    <lineage>
        <taxon>Eukaryota</taxon>
        <taxon>Metazoa</taxon>
        <taxon>Ecdysozoa</taxon>
        <taxon>Arthropoda</taxon>
        <taxon>Hexapoda</taxon>
        <taxon>Insecta</taxon>
        <taxon>Pterygota</taxon>
        <taxon>Neoptera</taxon>
        <taxon>Endopterygota</taxon>
        <taxon>Lepidoptera</taxon>
        <taxon>Glossata</taxon>
        <taxon>Ditrysia</taxon>
        <taxon>Noctuoidea</taxon>
        <taxon>Noctuidae</taxon>
        <taxon>Amphipyrinae</taxon>
        <taxon>Spodoptera</taxon>
    </lineage>
</organism>
<gene>
    <name evidence="2" type="ORF">SPLIT_LOCUS4742</name>
</gene>
<dbReference type="Proteomes" id="UP001153321">
    <property type="component" value="Chromosome 2"/>
</dbReference>
<accession>A0A9P0I1B2</accession>
<dbReference type="PANTHER" id="PTHR13621">
    <property type="entry name" value="PROLINE-RICH PROTEIN PRCC"/>
    <property type="match status" value="1"/>
</dbReference>
<sequence>MALVAYENSDSSDYEEETNNYTAISLLNTKTEIKHVPDPTVSKPVTTIEDEQKLDPEQNRLSLFNFLPQPSKQKPAVIEEDDEFLHKKEITNAVKPKARITVPSLNDFKDVKDSPVIVKPRAPADKKSSLLSMLPQPRNGVKSTTVSLIPQVLKRKPEAPVKKAPLPTPPKKCKVDSTHLVNEYSDESDSEDLQNDFFSIHKPVEIPDDEQLPLDIDHNTKKPNKPKGIESFFKKEEEIKHVVLEPDYDQNMEEQAGGSSYDDATYGAEGSNNDVLLNEEAIMKLCGARGKRKREEIQIVDVNQAEVLADAREMLMKGLMDDTTKRVSASKKKGNEPTTQQRRKHQITYLAYQAKANEAELQNQWANNRMSKRQTQAKYGF</sequence>
<dbReference type="GO" id="GO:0005634">
    <property type="term" value="C:nucleus"/>
    <property type="evidence" value="ECO:0007669"/>
    <property type="project" value="TreeGrafter"/>
</dbReference>
<protein>
    <recommendedName>
        <fullName evidence="4">Proline-rich protein PRCC</fullName>
    </recommendedName>
</protein>
<name>A0A9P0I1B2_SPOLI</name>
<reference evidence="2" key="1">
    <citation type="submission" date="2022-02" db="EMBL/GenBank/DDBJ databases">
        <authorList>
            <person name="King R."/>
        </authorList>
    </citation>
    <scope>NUCLEOTIDE SEQUENCE</scope>
</reference>
<dbReference type="EMBL" id="LR824533">
    <property type="protein sequence ID" value="CAH1639385.1"/>
    <property type="molecule type" value="Genomic_DNA"/>
</dbReference>
<dbReference type="AlphaFoldDB" id="A0A9P0I1B2"/>
<evidence type="ECO:0008006" key="4">
    <source>
        <dbReference type="Google" id="ProtNLM"/>
    </source>
</evidence>
<evidence type="ECO:0000313" key="3">
    <source>
        <dbReference type="Proteomes" id="UP001153321"/>
    </source>
</evidence>
<dbReference type="Pfam" id="PF10253">
    <property type="entry name" value="PRCC"/>
    <property type="match status" value="1"/>
</dbReference>
<dbReference type="InterPro" id="IPR018800">
    <property type="entry name" value="PRCC"/>
</dbReference>
<keyword evidence="3" id="KW-1185">Reference proteome</keyword>